<dbReference type="InterPro" id="IPR012495">
    <property type="entry name" value="TadE-like_dom"/>
</dbReference>
<gene>
    <name evidence="3" type="ORF">J2Z17_003193</name>
</gene>
<dbReference type="EMBL" id="JAGGJU010000008">
    <property type="protein sequence ID" value="MBP1851745.1"/>
    <property type="molecule type" value="Genomic_DNA"/>
</dbReference>
<evidence type="ECO:0000256" key="1">
    <source>
        <dbReference type="SAM" id="Phobius"/>
    </source>
</evidence>
<name>A0ABS4E1D2_9HYPH</name>
<proteinExistence type="predicted"/>
<dbReference type="Proteomes" id="UP000759443">
    <property type="component" value="Unassembled WGS sequence"/>
</dbReference>
<sequence length="210" mass="22749">MTAIRSAFSGTRLATVGKATLQALSRQFKRLGTDRQGFGAVEFALLFPLLLFVYLSALELTLAFSVQKRATAAASTVADLIAQEGDVNKDFLDSMTHVAQSLFVPYPTTGMVLKVTGITIDKNSKATVTWSWESDSKKAPYTAGTTLNLDAAMSNAETFLIHAELSIPHELVTYVPNFSSSGLTTITIARDYYYRQRVGDDGIACTNCPS</sequence>
<protein>
    <submittedName>
        <fullName evidence="3">Flp pilus assembly protein TadG</fullName>
    </submittedName>
</protein>
<accession>A0ABS4E1D2</accession>
<evidence type="ECO:0000313" key="4">
    <source>
        <dbReference type="Proteomes" id="UP000759443"/>
    </source>
</evidence>
<feature type="transmembrane region" description="Helical" evidence="1">
    <location>
        <begin position="43"/>
        <end position="64"/>
    </location>
</feature>
<dbReference type="RefSeq" id="WP_209946590.1">
    <property type="nucleotide sequence ID" value="NZ_JAGGJU010000008.1"/>
</dbReference>
<evidence type="ECO:0000259" key="2">
    <source>
        <dbReference type="Pfam" id="PF07811"/>
    </source>
</evidence>
<feature type="domain" description="TadE-like" evidence="2">
    <location>
        <begin position="37"/>
        <end position="78"/>
    </location>
</feature>
<comment type="caution">
    <text evidence="3">The sequence shown here is derived from an EMBL/GenBank/DDBJ whole genome shotgun (WGS) entry which is preliminary data.</text>
</comment>
<reference evidence="3 4" key="1">
    <citation type="submission" date="2021-03" db="EMBL/GenBank/DDBJ databases">
        <title>Genomic Encyclopedia of Type Strains, Phase IV (KMG-IV): sequencing the most valuable type-strain genomes for metagenomic binning, comparative biology and taxonomic classification.</title>
        <authorList>
            <person name="Goeker M."/>
        </authorList>
    </citation>
    <scope>NUCLEOTIDE SEQUENCE [LARGE SCALE GENOMIC DNA]</scope>
    <source>
        <strain evidence="3 4">DSM 21600</strain>
    </source>
</reference>
<keyword evidence="1" id="KW-0472">Membrane</keyword>
<keyword evidence="1" id="KW-0812">Transmembrane</keyword>
<dbReference type="Pfam" id="PF07811">
    <property type="entry name" value="TadE"/>
    <property type="match status" value="1"/>
</dbReference>
<organism evidence="3 4">
    <name type="scientific">Rhizobium halophytocola</name>
    <dbReference type="NCBI Taxonomy" id="735519"/>
    <lineage>
        <taxon>Bacteria</taxon>
        <taxon>Pseudomonadati</taxon>
        <taxon>Pseudomonadota</taxon>
        <taxon>Alphaproteobacteria</taxon>
        <taxon>Hyphomicrobiales</taxon>
        <taxon>Rhizobiaceae</taxon>
        <taxon>Rhizobium/Agrobacterium group</taxon>
        <taxon>Rhizobium</taxon>
    </lineage>
</organism>
<keyword evidence="1" id="KW-1133">Transmembrane helix</keyword>
<evidence type="ECO:0000313" key="3">
    <source>
        <dbReference type="EMBL" id="MBP1851745.1"/>
    </source>
</evidence>
<keyword evidence="4" id="KW-1185">Reference proteome</keyword>